<evidence type="ECO:0000256" key="1">
    <source>
        <dbReference type="SAM" id="MobiDB-lite"/>
    </source>
</evidence>
<evidence type="ECO:0000313" key="2">
    <source>
        <dbReference type="EMBL" id="KAF8765260.1"/>
    </source>
</evidence>
<reference evidence="2" key="2">
    <citation type="submission" date="2020-06" db="EMBL/GenBank/DDBJ databases">
        <authorList>
            <person name="Sheffer M."/>
        </authorList>
    </citation>
    <scope>NUCLEOTIDE SEQUENCE</scope>
</reference>
<keyword evidence="3" id="KW-1185">Reference proteome</keyword>
<feature type="region of interest" description="Disordered" evidence="1">
    <location>
        <begin position="182"/>
        <end position="259"/>
    </location>
</feature>
<gene>
    <name evidence="2" type="ORF">HNY73_023241</name>
</gene>
<evidence type="ECO:0000313" key="3">
    <source>
        <dbReference type="Proteomes" id="UP000807504"/>
    </source>
</evidence>
<sequence length="290" mass="31021">MSVSNAFGQFLSRPGAFLNAGQCRSLAPPLPMPSQHPQHRRIPLSLRNSITESSSCTRIQSSGVAECQPECCPIRCSGSPPPPQHPPPEVKRQPVARAALPASKCLFIRTKESLCFPSASSRGFLQCLLLGQFPSALGNLGYQVGLQSSLILSVAANDPRPREALSQAVSFSRRRSHSSAYASAASVDPLQLRNQHPESGQAAPRHSVERPSQSAAVLARSRDQSSSHPPPPHPPRKRSQQPSQYASSDCAQEVASSFAQASSASLQPQALFLQCLLLGPTNSLSAHRKT</sequence>
<organism evidence="2 3">
    <name type="scientific">Argiope bruennichi</name>
    <name type="common">Wasp spider</name>
    <name type="synonym">Aranea bruennichi</name>
    <dbReference type="NCBI Taxonomy" id="94029"/>
    <lineage>
        <taxon>Eukaryota</taxon>
        <taxon>Metazoa</taxon>
        <taxon>Ecdysozoa</taxon>
        <taxon>Arthropoda</taxon>
        <taxon>Chelicerata</taxon>
        <taxon>Arachnida</taxon>
        <taxon>Araneae</taxon>
        <taxon>Araneomorphae</taxon>
        <taxon>Entelegynae</taxon>
        <taxon>Araneoidea</taxon>
        <taxon>Araneidae</taxon>
        <taxon>Argiope</taxon>
    </lineage>
</organism>
<proteinExistence type="predicted"/>
<protein>
    <submittedName>
        <fullName evidence="2">Uncharacterized protein</fullName>
    </submittedName>
</protein>
<name>A0A8T0E762_ARGBR</name>
<comment type="caution">
    <text evidence="2">The sequence shown here is derived from an EMBL/GenBank/DDBJ whole genome shotgun (WGS) entry which is preliminary data.</text>
</comment>
<reference evidence="2" key="1">
    <citation type="journal article" date="2020" name="bioRxiv">
        <title>Chromosome-level reference genome of the European wasp spider Argiope bruennichi: a resource for studies on range expansion and evolutionary adaptation.</title>
        <authorList>
            <person name="Sheffer M.M."/>
            <person name="Hoppe A."/>
            <person name="Krehenwinkel H."/>
            <person name="Uhl G."/>
            <person name="Kuss A.W."/>
            <person name="Jensen L."/>
            <person name="Jensen C."/>
            <person name="Gillespie R.G."/>
            <person name="Hoff K.J."/>
            <person name="Prost S."/>
        </authorList>
    </citation>
    <scope>NUCLEOTIDE SEQUENCE</scope>
</reference>
<dbReference type="Proteomes" id="UP000807504">
    <property type="component" value="Unassembled WGS sequence"/>
</dbReference>
<dbReference type="AlphaFoldDB" id="A0A8T0E762"/>
<accession>A0A8T0E762</accession>
<dbReference type="EMBL" id="JABXBU010002231">
    <property type="protein sequence ID" value="KAF8765260.1"/>
    <property type="molecule type" value="Genomic_DNA"/>
</dbReference>